<comment type="similarity">
    <text evidence="3">Belongs to the translin family.</text>
</comment>
<dbReference type="Pfam" id="PF01997">
    <property type="entry name" value="Translin"/>
    <property type="match status" value="1"/>
</dbReference>
<comment type="subcellular location">
    <subcellularLocation>
        <location evidence="2">Cytoplasm</location>
    </subcellularLocation>
    <subcellularLocation>
        <location evidence="1">Nucleus</location>
    </subcellularLocation>
</comment>
<dbReference type="GO" id="GO:0043565">
    <property type="term" value="F:sequence-specific DNA binding"/>
    <property type="evidence" value="ECO:0007669"/>
    <property type="project" value="InterPro"/>
</dbReference>
<keyword evidence="5" id="KW-0694">RNA-binding</keyword>
<evidence type="ECO:0000256" key="7">
    <source>
        <dbReference type="ARBA" id="ARBA00023242"/>
    </source>
</evidence>
<name>A0A1K0G124_9BASI</name>
<protein>
    <submittedName>
        <fullName evidence="8">Related to Translin</fullName>
    </submittedName>
</protein>
<dbReference type="OrthoDB" id="829at2759"/>
<dbReference type="SUPFAM" id="SSF74784">
    <property type="entry name" value="Translin"/>
    <property type="match status" value="1"/>
</dbReference>
<keyword evidence="4" id="KW-0963">Cytoplasm</keyword>
<evidence type="ECO:0000256" key="5">
    <source>
        <dbReference type="ARBA" id="ARBA00022884"/>
    </source>
</evidence>
<dbReference type="EMBL" id="LT558120">
    <property type="protein sequence ID" value="SAM80306.1"/>
    <property type="molecule type" value="Genomic_DNA"/>
</dbReference>
<dbReference type="InterPro" id="IPR016069">
    <property type="entry name" value="Translin_C"/>
</dbReference>
<dbReference type="Proteomes" id="UP000179920">
    <property type="component" value="Chromosome IV"/>
</dbReference>
<evidence type="ECO:0000313" key="10">
    <source>
        <dbReference type="Proteomes" id="UP000179920"/>
    </source>
</evidence>
<dbReference type="GO" id="GO:0005737">
    <property type="term" value="C:cytoplasm"/>
    <property type="evidence" value="ECO:0007669"/>
    <property type="project" value="UniProtKB-SubCell"/>
</dbReference>
<dbReference type="GO" id="GO:0003723">
    <property type="term" value="F:RNA binding"/>
    <property type="evidence" value="ECO:0007669"/>
    <property type="project" value="UniProtKB-KW"/>
</dbReference>
<dbReference type="Proteomes" id="UP000658997">
    <property type="component" value="Unassembled WGS sequence"/>
</dbReference>
<evidence type="ECO:0000313" key="8">
    <source>
        <dbReference type="EMBL" id="SAM80306.1"/>
    </source>
</evidence>
<dbReference type="Gene3D" id="1.20.58.200">
    <property type="entry name" value="Translin, domain 2"/>
    <property type="match status" value="1"/>
</dbReference>
<accession>A0A1K0G124</accession>
<dbReference type="Gene3D" id="1.20.58.190">
    <property type="entry name" value="Translin, domain 1"/>
    <property type="match status" value="1"/>
</dbReference>
<dbReference type="AlphaFoldDB" id="A0A1K0G124"/>
<evidence type="ECO:0000313" key="11">
    <source>
        <dbReference type="Proteomes" id="UP000658997"/>
    </source>
</evidence>
<proteinExistence type="inferred from homology"/>
<organism evidence="8 10">
    <name type="scientific">Ustilago bromivora</name>
    <dbReference type="NCBI Taxonomy" id="307758"/>
    <lineage>
        <taxon>Eukaryota</taxon>
        <taxon>Fungi</taxon>
        <taxon>Dikarya</taxon>
        <taxon>Basidiomycota</taxon>
        <taxon>Ustilaginomycotina</taxon>
        <taxon>Ustilaginomycetes</taxon>
        <taxon>Ustilaginales</taxon>
        <taxon>Ustilaginaceae</taxon>
        <taxon>Ustilago</taxon>
    </lineage>
</organism>
<evidence type="ECO:0000256" key="6">
    <source>
        <dbReference type="ARBA" id="ARBA00023125"/>
    </source>
</evidence>
<reference evidence="8" key="1">
    <citation type="submission" date="2016-04" db="EMBL/GenBank/DDBJ databases">
        <authorList>
            <person name="Evans L.H."/>
            <person name="Alamgir A."/>
            <person name="Owens N."/>
            <person name="Weber N.D."/>
            <person name="Virtaneva K."/>
            <person name="Barbian K."/>
            <person name="Babar A."/>
            <person name="Rosenke K."/>
        </authorList>
    </citation>
    <scope>NUCLEOTIDE SEQUENCE</scope>
    <source>
        <strain evidence="8">UB2112</strain>
    </source>
</reference>
<reference evidence="9" key="3">
    <citation type="submission" date="2018-08" db="EMBL/GenBank/DDBJ databases">
        <authorList>
            <person name="Guldener U."/>
        </authorList>
    </citation>
    <scope>NUCLEOTIDE SEQUENCE</scope>
    <source>
        <strain evidence="9">UB2</strain>
    </source>
</reference>
<dbReference type="PANTHER" id="PTHR10741">
    <property type="entry name" value="TRANSLIN AND TRANSLIN ASSOCIATED PROTEIN X"/>
    <property type="match status" value="1"/>
</dbReference>
<evidence type="ECO:0000256" key="2">
    <source>
        <dbReference type="ARBA" id="ARBA00004496"/>
    </source>
</evidence>
<dbReference type="EMBL" id="ULHB01000029">
    <property type="protein sequence ID" value="SYW77856.1"/>
    <property type="molecule type" value="Genomic_DNA"/>
</dbReference>
<evidence type="ECO:0000256" key="1">
    <source>
        <dbReference type="ARBA" id="ARBA00004123"/>
    </source>
</evidence>
<dbReference type="CDD" id="cd14819">
    <property type="entry name" value="Translin"/>
    <property type="match status" value="1"/>
</dbReference>
<reference evidence="10" key="2">
    <citation type="submission" date="2016-04" db="EMBL/GenBank/DDBJ databases">
        <authorList>
            <person name="Guldener U."/>
            <person name="Guldener U."/>
        </authorList>
    </citation>
    <scope>NUCLEOTIDE SEQUENCE [LARGE SCALE GENOMIC DNA]</scope>
    <source>
        <strain evidence="10">UB2112</strain>
    </source>
</reference>
<dbReference type="FunFam" id="1.20.58.200:FF:000002">
    <property type="entry name" value="Putative translin"/>
    <property type="match status" value="1"/>
</dbReference>
<dbReference type="InterPro" id="IPR036081">
    <property type="entry name" value="Translin_sf"/>
</dbReference>
<dbReference type="InterPro" id="IPR033956">
    <property type="entry name" value="Translin"/>
</dbReference>
<dbReference type="InterPro" id="IPR002848">
    <property type="entry name" value="Translin_fam"/>
</dbReference>
<sequence>MAAQNAIANQFQPLFQELETDRSLSDCIREKSKELDQTYRSLSSLLNSIHSTKGSEFDSLIQSSLPLISRCRSQIRDLAELVPQGGYYRWCDDFSFSLRSVASSLILIHLLATGSLLTKHEAAIILGLSEAHVDSSKLMLSTEDYLHATINAINELARLAVNSVTLADFRTPLRLASFVKEVHAAFQLLNLKNDSLRKRFDGLKYDVKKIEEVVYDISLRGLIPPGQDMSGQGLAFAVSHTERAALVDRLASDPAVPAAGDAMQA</sequence>
<keyword evidence="7" id="KW-0539">Nucleus</keyword>
<evidence type="ECO:0000256" key="4">
    <source>
        <dbReference type="ARBA" id="ARBA00022490"/>
    </source>
</evidence>
<evidence type="ECO:0000313" key="9">
    <source>
        <dbReference type="EMBL" id="SYW77856.1"/>
    </source>
</evidence>
<keyword evidence="11" id="KW-1185">Reference proteome</keyword>
<dbReference type="InterPro" id="IPR016068">
    <property type="entry name" value="Translin_N"/>
</dbReference>
<dbReference type="GO" id="GO:0005634">
    <property type="term" value="C:nucleus"/>
    <property type="evidence" value="ECO:0007669"/>
    <property type="project" value="UniProtKB-SubCell"/>
</dbReference>
<keyword evidence="6" id="KW-0238">DNA-binding</keyword>
<evidence type="ECO:0000256" key="3">
    <source>
        <dbReference type="ARBA" id="ARBA00005902"/>
    </source>
</evidence>
<dbReference type="GO" id="GO:0016070">
    <property type="term" value="P:RNA metabolic process"/>
    <property type="evidence" value="ECO:0007669"/>
    <property type="project" value="InterPro"/>
</dbReference>
<dbReference type="GO" id="GO:0003697">
    <property type="term" value="F:single-stranded DNA binding"/>
    <property type="evidence" value="ECO:0007669"/>
    <property type="project" value="InterPro"/>
</dbReference>
<gene>
    <name evidence="9" type="ORF">UBRO2_02048</name>
    <name evidence="8" type="ORF">UBRO_02379</name>
</gene>